<sequence length="259" mass="29944">MDKNFKFTNAVVLLPLFSVILLWFVFWLDIRFHFDFTQNGIYPRTLSGLQGIVFSPFIHGDFEHLYNNSVPLFALLAALQFFYPKQSIYVIFIGVLLSGSLTWIIGRDSYHIGASSLIYVLFSFVFFKGIQTKHNRLVALSLAVIIVYGGLVWYIFPTPDILGRNSISWEGHLSGLLTGLILTFFLETKEYKKLPKYEWEQPNYNPIDDKFMQRFDDCGNFVNIPVVIEEESIIKYFTSDVTVNYIVIPNEKNESKPES</sequence>
<organism evidence="7 8">
    <name type="scientific">Flavobacterium segetis</name>
    <dbReference type="NCBI Taxonomy" id="271157"/>
    <lineage>
        <taxon>Bacteria</taxon>
        <taxon>Pseudomonadati</taxon>
        <taxon>Bacteroidota</taxon>
        <taxon>Flavobacteriia</taxon>
        <taxon>Flavobacteriales</taxon>
        <taxon>Flavobacteriaceae</taxon>
        <taxon>Flavobacterium</taxon>
    </lineage>
</organism>
<feature type="transmembrane region" description="Helical" evidence="5">
    <location>
        <begin position="88"/>
        <end position="106"/>
    </location>
</feature>
<dbReference type="STRING" id="271157.SAMN05444396_107100"/>
<dbReference type="AlphaFoldDB" id="A0A1M5IJF5"/>
<feature type="transmembrane region" description="Helical" evidence="5">
    <location>
        <begin position="137"/>
        <end position="156"/>
    </location>
</feature>
<dbReference type="RefSeq" id="WP_072992318.1">
    <property type="nucleotide sequence ID" value="NZ_FQWE01000007.1"/>
</dbReference>
<comment type="subcellular location">
    <subcellularLocation>
        <location evidence="1">Membrane</location>
        <topology evidence="1">Multi-pass membrane protein</topology>
    </subcellularLocation>
</comment>
<evidence type="ECO:0000256" key="4">
    <source>
        <dbReference type="ARBA" id="ARBA00023136"/>
    </source>
</evidence>
<evidence type="ECO:0000259" key="6">
    <source>
        <dbReference type="Pfam" id="PF01694"/>
    </source>
</evidence>
<dbReference type="GO" id="GO:0004252">
    <property type="term" value="F:serine-type endopeptidase activity"/>
    <property type="evidence" value="ECO:0007669"/>
    <property type="project" value="InterPro"/>
</dbReference>
<keyword evidence="4 5" id="KW-0472">Membrane</keyword>
<keyword evidence="2 5" id="KW-0812">Transmembrane</keyword>
<keyword evidence="3 5" id="KW-1133">Transmembrane helix</keyword>
<evidence type="ECO:0000313" key="7">
    <source>
        <dbReference type="EMBL" id="SHG28432.1"/>
    </source>
</evidence>
<accession>A0A1M5IJF5</accession>
<dbReference type="Pfam" id="PF01694">
    <property type="entry name" value="Rhomboid"/>
    <property type="match status" value="1"/>
</dbReference>
<feature type="domain" description="Peptidase S54 rhomboid" evidence="6">
    <location>
        <begin position="51"/>
        <end position="186"/>
    </location>
</feature>
<feature type="transmembrane region" description="Helical" evidence="5">
    <location>
        <begin position="168"/>
        <end position="186"/>
    </location>
</feature>
<dbReference type="GO" id="GO:0016020">
    <property type="term" value="C:membrane"/>
    <property type="evidence" value="ECO:0007669"/>
    <property type="project" value="UniProtKB-SubCell"/>
</dbReference>
<gene>
    <name evidence="7" type="ORF">SAMN05444396_107100</name>
</gene>
<evidence type="ECO:0000256" key="2">
    <source>
        <dbReference type="ARBA" id="ARBA00022692"/>
    </source>
</evidence>
<name>A0A1M5IJF5_9FLAO</name>
<dbReference type="EMBL" id="FQWE01000007">
    <property type="protein sequence ID" value="SHG28432.1"/>
    <property type="molecule type" value="Genomic_DNA"/>
</dbReference>
<evidence type="ECO:0000256" key="5">
    <source>
        <dbReference type="SAM" id="Phobius"/>
    </source>
</evidence>
<evidence type="ECO:0000313" key="8">
    <source>
        <dbReference type="Proteomes" id="UP000184036"/>
    </source>
</evidence>
<protein>
    <submittedName>
        <fullName evidence="7">Membrane associated serine protease, rhomboid family</fullName>
    </submittedName>
</protein>
<dbReference type="InterPro" id="IPR022764">
    <property type="entry name" value="Peptidase_S54_rhomboid_dom"/>
</dbReference>
<feature type="transmembrane region" description="Helical" evidence="5">
    <location>
        <begin position="112"/>
        <end position="130"/>
    </location>
</feature>
<evidence type="ECO:0000256" key="3">
    <source>
        <dbReference type="ARBA" id="ARBA00022989"/>
    </source>
</evidence>
<dbReference type="Gene3D" id="1.20.1540.10">
    <property type="entry name" value="Rhomboid-like"/>
    <property type="match status" value="1"/>
</dbReference>
<feature type="transmembrane region" description="Helical" evidence="5">
    <location>
        <begin position="7"/>
        <end position="28"/>
    </location>
</feature>
<dbReference type="InterPro" id="IPR035952">
    <property type="entry name" value="Rhomboid-like_sf"/>
</dbReference>
<dbReference type="SUPFAM" id="SSF144091">
    <property type="entry name" value="Rhomboid-like"/>
    <property type="match status" value="1"/>
</dbReference>
<keyword evidence="8" id="KW-1185">Reference proteome</keyword>
<keyword evidence="7" id="KW-0645">Protease</keyword>
<dbReference type="GO" id="GO:0006508">
    <property type="term" value="P:proteolysis"/>
    <property type="evidence" value="ECO:0007669"/>
    <property type="project" value="UniProtKB-KW"/>
</dbReference>
<dbReference type="Proteomes" id="UP000184036">
    <property type="component" value="Unassembled WGS sequence"/>
</dbReference>
<proteinExistence type="predicted"/>
<feature type="transmembrane region" description="Helical" evidence="5">
    <location>
        <begin position="65"/>
        <end position="83"/>
    </location>
</feature>
<keyword evidence="7" id="KW-0378">Hydrolase</keyword>
<reference evidence="8" key="1">
    <citation type="submission" date="2016-11" db="EMBL/GenBank/DDBJ databases">
        <authorList>
            <person name="Varghese N."/>
            <person name="Submissions S."/>
        </authorList>
    </citation>
    <scope>NUCLEOTIDE SEQUENCE [LARGE SCALE GENOMIC DNA]</scope>
    <source>
        <strain evidence="8">DSM 19741</strain>
    </source>
</reference>
<dbReference type="OrthoDB" id="465874at2"/>
<evidence type="ECO:0000256" key="1">
    <source>
        <dbReference type="ARBA" id="ARBA00004141"/>
    </source>
</evidence>